<feature type="transmembrane region" description="Helical" evidence="9">
    <location>
        <begin position="105"/>
        <end position="124"/>
    </location>
</feature>
<dbReference type="GO" id="GO:0016887">
    <property type="term" value="F:ATP hydrolysis activity"/>
    <property type="evidence" value="ECO:0007669"/>
    <property type="project" value="InterPro"/>
</dbReference>
<keyword evidence="7 9" id="KW-1133">Transmembrane helix</keyword>
<dbReference type="CDD" id="cd18580">
    <property type="entry name" value="ABC_6TM_ABCC_D2"/>
    <property type="match status" value="1"/>
</dbReference>
<evidence type="ECO:0000256" key="3">
    <source>
        <dbReference type="ARBA" id="ARBA00022692"/>
    </source>
</evidence>
<dbReference type="SMART" id="SM00382">
    <property type="entry name" value="AAA"/>
    <property type="match status" value="2"/>
</dbReference>
<evidence type="ECO:0000256" key="2">
    <source>
        <dbReference type="ARBA" id="ARBA00022448"/>
    </source>
</evidence>
<evidence type="ECO:0000256" key="8">
    <source>
        <dbReference type="ARBA" id="ARBA00023136"/>
    </source>
</evidence>
<organism evidence="12 14">
    <name type="scientific">Aphanomyces astaci</name>
    <name type="common">Crayfish plague agent</name>
    <dbReference type="NCBI Taxonomy" id="112090"/>
    <lineage>
        <taxon>Eukaryota</taxon>
        <taxon>Sar</taxon>
        <taxon>Stramenopiles</taxon>
        <taxon>Oomycota</taxon>
        <taxon>Saprolegniomycetes</taxon>
        <taxon>Saprolegniales</taxon>
        <taxon>Verrucalvaceae</taxon>
        <taxon>Aphanomyces</taxon>
    </lineage>
</organism>
<dbReference type="PANTHER" id="PTHR24223">
    <property type="entry name" value="ATP-BINDING CASSETTE SUB-FAMILY C"/>
    <property type="match status" value="1"/>
</dbReference>
<feature type="transmembrane region" description="Helical" evidence="9">
    <location>
        <begin position="817"/>
        <end position="846"/>
    </location>
</feature>
<evidence type="ECO:0000256" key="1">
    <source>
        <dbReference type="ARBA" id="ARBA00004128"/>
    </source>
</evidence>
<dbReference type="EMBL" id="QUTB01000159">
    <property type="protein sequence ID" value="RHY78246.1"/>
    <property type="molecule type" value="Genomic_DNA"/>
</dbReference>
<feature type="transmembrane region" description="Helical" evidence="9">
    <location>
        <begin position="740"/>
        <end position="764"/>
    </location>
</feature>
<keyword evidence="4" id="KW-0677">Repeat</keyword>
<dbReference type="CDD" id="cd03244">
    <property type="entry name" value="ABCC_MRP_domain2"/>
    <property type="match status" value="1"/>
</dbReference>
<evidence type="ECO:0000256" key="9">
    <source>
        <dbReference type="SAM" id="Phobius"/>
    </source>
</evidence>
<dbReference type="FunFam" id="1.20.1560.10:FF:000006">
    <property type="entry name" value="ATP-binding cassette, sub-family C (CFTR/MRP), member 9"/>
    <property type="match status" value="1"/>
</dbReference>
<dbReference type="VEuPathDB" id="FungiDB:H257_01945"/>
<sequence>MPPEKTRLLKSSSTSPPLVVRSTCTSTLFFTWLTPLLALGSQKTLGFDDLYPLSVVHQATHVSEQFHATWHTFKTSSVAPAKPSLTLALFQTFGWRFAVAGLLRGIRATLLFTAPLVLKAMIGFLNDSSAPISDGYVLVAIIFVSGIVQSLCIRQYTYLASEVGMCFRTAIQSALYHKLLVIAPSSTRSSGQVTNLMSVDATRVQKLTMDLHSIWVVPYLILMSCVLLWREIGVSFVAGLVVIVLYIPLTLYMAKHMKAIQRQVMQFKDSRTKLCNEVWGGIKVVKCQAWEDNFVDIIQAKRVVELAQLSSFLRTRSLSSALSNGLPALVAIASFATYVFLGNNLDVGTALTTLALFNILRLPLLKMPDMVNAIVEAQLSLDRLRDFLLDDELSVVGSGPLTSAGIRLTNVTLQYPHTSATVLKDVTLAASDGALVALVGATGCGKSSLLRGVLGEAHAVDGSIYKYGTIAYVAQQPFILNATVRDNILFGLPFDHARYTEAIDVCCLESDLATLGAGDATEIGEKGITLSGGQRTRVALARAVYQNADVYLLDDVLAAVDNDVGRRLFTQCIQGVLKRKVVVLATNSPAVLHGCDQVVVLGDNRVVASGSLLDIQDVPYMAAMLQHHGTSVAEPSSFEATTSTVSDLAAGDTEIQLNVVPKAIIPAKSSGGKLVEKEERGRGNVGAAVYNVWLQACGGWPMVSLVVLVYVLCEGLSVAATVWLSYWSEHVDPAAMRVDLLIFVVLQLVSVVFIYLRAYVLYMGTVQGSTRLFRQLLLRVLHAPMAFFESTPLGRLANRFTSDVYVADETLPTTWGALLVTAITVLYTVGTIVGVTPLFAVILVPIAMGYIQSQRYYIQTSRELQRLESISKSPVLSLFGETVEGISTIRAGDAAAGAFKERMHMLVDRNVQALFLNFSVSCWLSVRLEFAGTAVASFAGLCAVWQHGSATSSLFAGFAGVSLSYAFTMTKYLSQSVTNYSSLQTQMISIERIDEYIQLPLEQGQLLAVSAPPSSWPQTGTIEFMDVNLRYQPHMPRVLDRLSFIIPSQAKIGVVGRTGAGKSSVMAALLRLVELESGRILLDKVDIASLPLHTLRRAVSIIPQEPVLFSGSIRSNLDPFALYDDAALWAAVKQVNVASVTSLDDFVNERGGNFSVGERQLLCIARALVKQSKVVLMDEATASVDVNTDRLIQARFRQAFSTCTTITIAHRLDTIMDADRVLVMDQGNVAEFDAPAILLQNPQGIFYQLSRQGTTSHRIA</sequence>
<dbReference type="PANTHER" id="PTHR24223:SF443">
    <property type="entry name" value="MULTIDRUG-RESISTANCE LIKE PROTEIN 1, ISOFORM I"/>
    <property type="match status" value="1"/>
</dbReference>
<dbReference type="FunFam" id="3.40.50.300:FF:000997">
    <property type="entry name" value="Multidrug resistance-associated protein 1"/>
    <property type="match status" value="1"/>
</dbReference>
<keyword evidence="6" id="KW-0067">ATP-binding</keyword>
<feature type="domain" description="ABC transporter" evidence="10">
    <location>
        <begin position="406"/>
        <end position="628"/>
    </location>
</feature>
<dbReference type="InterPro" id="IPR017871">
    <property type="entry name" value="ABC_transporter-like_CS"/>
</dbReference>
<evidence type="ECO:0008006" key="16">
    <source>
        <dbReference type="Google" id="ProtNLM"/>
    </source>
</evidence>
<feature type="domain" description="ABC transmembrane type-1" evidence="11">
    <location>
        <begin position="705"/>
        <end position="985"/>
    </location>
</feature>
<evidence type="ECO:0000259" key="10">
    <source>
        <dbReference type="PROSITE" id="PS50893"/>
    </source>
</evidence>
<dbReference type="InterPro" id="IPR036640">
    <property type="entry name" value="ABC1_TM_sf"/>
</dbReference>
<dbReference type="SUPFAM" id="SSF52540">
    <property type="entry name" value="P-loop containing nucleoside triphosphate hydrolases"/>
    <property type="match status" value="2"/>
</dbReference>
<dbReference type="SUPFAM" id="SSF90123">
    <property type="entry name" value="ABC transporter transmembrane region"/>
    <property type="match status" value="2"/>
</dbReference>
<evidence type="ECO:0000313" key="12">
    <source>
        <dbReference type="EMBL" id="RHY09456.1"/>
    </source>
</evidence>
<feature type="transmembrane region" description="Helical" evidence="9">
    <location>
        <begin position="705"/>
        <end position="728"/>
    </location>
</feature>
<dbReference type="VEuPathDB" id="FungiDB:H257_01946"/>
<feature type="domain" description="ABC transporter" evidence="10">
    <location>
        <begin position="1022"/>
        <end position="1251"/>
    </location>
</feature>
<dbReference type="InterPro" id="IPR003593">
    <property type="entry name" value="AAA+_ATPase"/>
</dbReference>
<dbReference type="GO" id="GO:0005774">
    <property type="term" value="C:vacuolar membrane"/>
    <property type="evidence" value="ECO:0007669"/>
    <property type="project" value="UniProtKB-SubCell"/>
</dbReference>
<evidence type="ECO:0000256" key="6">
    <source>
        <dbReference type="ARBA" id="ARBA00022840"/>
    </source>
</evidence>
<gene>
    <name evidence="13" type="ORF">DYB34_000166</name>
    <name evidence="12" type="ORF">DYB36_000946</name>
</gene>
<dbReference type="PROSITE" id="PS50929">
    <property type="entry name" value="ABC_TM1F"/>
    <property type="match status" value="2"/>
</dbReference>
<dbReference type="CDD" id="cd18579">
    <property type="entry name" value="ABC_6TM_ABCC_D1"/>
    <property type="match status" value="1"/>
</dbReference>
<dbReference type="Gene3D" id="1.20.1560.10">
    <property type="entry name" value="ABC transporter type 1, transmembrane domain"/>
    <property type="match status" value="2"/>
</dbReference>
<comment type="caution">
    <text evidence="12">The sequence shown here is derived from an EMBL/GenBank/DDBJ whole genome shotgun (WGS) entry which is preliminary data.</text>
</comment>
<keyword evidence="2" id="KW-0813">Transport</keyword>
<evidence type="ECO:0000256" key="5">
    <source>
        <dbReference type="ARBA" id="ARBA00022741"/>
    </source>
</evidence>
<evidence type="ECO:0000256" key="4">
    <source>
        <dbReference type="ARBA" id="ARBA00022737"/>
    </source>
</evidence>
<dbReference type="InterPro" id="IPR003439">
    <property type="entry name" value="ABC_transporter-like_ATP-bd"/>
</dbReference>
<dbReference type="Pfam" id="PF00005">
    <property type="entry name" value="ABC_tran"/>
    <property type="match status" value="2"/>
</dbReference>
<dbReference type="EMBL" id="QUSZ01005488">
    <property type="protein sequence ID" value="RHY09456.1"/>
    <property type="molecule type" value="Genomic_DNA"/>
</dbReference>
<keyword evidence="3 9" id="KW-0812">Transmembrane</keyword>
<feature type="transmembrane region" description="Helical" evidence="9">
    <location>
        <begin position="211"/>
        <end position="229"/>
    </location>
</feature>
<dbReference type="PROSITE" id="PS00211">
    <property type="entry name" value="ABC_TRANSPORTER_1"/>
    <property type="match status" value="2"/>
</dbReference>
<accession>A0A397AQY0</accession>
<evidence type="ECO:0000256" key="7">
    <source>
        <dbReference type="ARBA" id="ARBA00022989"/>
    </source>
</evidence>
<keyword evidence="5" id="KW-0547">Nucleotide-binding</keyword>
<comment type="subcellular location">
    <subcellularLocation>
        <location evidence="1">Vacuole membrane</location>
        <topology evidence="1">Multi-pass membrane protein</topology>
    </subcellularLocation>
</comment>
<dbReference type="InterPro" id="IPR027417">
    <property type="entry name" value="P-loop_NTPase"/>
</dbReference>
<feature type="transmembrane region" description="Helical" evidence="9">
    <location>
        <begin position="235"/>
        <end position="254"/>
    </location>
</feature>
<dbReference type="Pfam" id="PF00664">
    <property type="entry name" value="ABC_membrane"/>
    <property type="match status" value="2"/>
</dbReference>
<evidence type="ECO:0000313" key="13">
    <source>
        <dbReference type="EMBL" id="RHY78246.1"/>
    </source>
</evidence>
<feature type="domain" description="ABC transmembrane type-1" evidence="11">
    <location>
        <begin position="98"/>
        <end position="376"/>
    </location>
</feature>
<protein>
    <recommendedName>
        <fullName evidence="16">ATP-binding Cassette (ABC) Superfamily</fullName>
    </recommendedName>
</protein>
<reference evidence="14 15" key="1">
    <citation type="submission" date="2018-08" db="EMBL/GenBank/DDBJ databases">
        <title>Aphanomyces genome sequencing and annotation.</title>
        <authorList>
            <person name="Minardi D."/>
            <person name="Oidtmann B."/>
            <person name="Van Der Giezen M."/>
            <person name="Studholme D.J."/>
        </authorList>
    </citation>
    <scope>NUCLEOTIDE SEQUENCE [LARGE SCALE GENOMIC DNA]</scope>
    <source>
        <strain evidence="12 14">Kv</strain>
        <strain evidence="13 15">Si</strain>
    </source>
</reference>
<dbReference type="GO" id="GO:0005524">
    <property type="term" value="F:ATP binding"/>
    <property type="evidence" value="ECO:0007669"/>
    <property type="project" value="UniProtKB-KW"/>
</dbReference>
<keyword evidence="8 9" id="KW-0472">Membrane</keyword>
<dbReference type="CDD" id="cd03250">
    <property type="entry name" value="ABCC_MRP_domain1"/>
    <property type="match status" value="1"/>
</dbReference>
<dbReference type="AlphaFoldDB" id="A0A397AQY0"/>
<dbReference type="InterPro" id="IPR050173">
    <property type="entry name" value="ABC_transporter_C-like"/>
</dbReference>
<evidence type="ECO:0000313" key="15">
    <source>
        <dbReference type="Proteomes" id="UP000283543"/>
    </source>
</evidence>
<dbReference type="InterPro" id="IPR044726">
    <property type="entry name" value="ABCC_6TM_D2"/>
</dbReference>
<evidence type="ECO:0000259" key="11">
    <source>
        <dbReference type="PROSITE" id="PS50929"/>
    </source>
</evidence>
<dbReference type="InterPro" id="IPR044746">
    <property type="entry name" value="ABCC_6TM_D1"/>
</dbReference>
<dbReference type="InterPro" id="IPR011527">
    <property type="entry name" value="ABC1_TM_dom"/>
</dbReference>
<feature type="transmembrane region" description="Helical" evidence="9">
    <location>
        <begin position="321"/>
        <end position="341"/>
    </location>
</feature>
<dbReference type="FunFam" id="1.20.1560.10:FF:000063">
    <property type="entry name" value="Multidrug resistance protein ABC transporter"/>
    <property type="match status" value="1"/>
</dbReference>
<dbReference type="GO" id="GO:0140359">
    <property type="term" value="F:ABC-type transporter activity"/>
    <property type="evidence" value="ECO:0007669"/>
    <property type="project" value="InterPro"/>
</dbReference>
<dbReference type="FunFam" id="3.40.50.300:FF:000163">
    <property type="entry name" value="Multidrug resistance-associated protein member 4"/>
    <property type="match status" value="1"/>
</dbReference>
<dbReference type="PROSITE" id="PS50893">
    <property type="entry name" value="ABC_TRANSPORTER_2"/>
    <property type="match status" value="2"/>
</dbReference>
<evidence type="ECO:0000313" key="14">
    <source>
        <dbReference type="Proteomes" id="UP000265427"/>
    </source>
</evidence>
<dbReference type="Gene3D" id="3.40.50.300">
    <property type="entry name" value="P-loop containing nucleotide triphosphate hydrolases"/>
    <property type="match status" value="2"/>
</dbReference>
<dbReference type="Proteomes" id="UP000283543">
    <property type="component" value="Unassembled WGS sequence"/>
</dbReference>
<name>A0A397AQY0_APHAT</name>
<feature type="transmembrane region" description="Helical" evidence="9">
    <location>
        <begin position="347"/>
        <end position="364"/>
    </location>
</feature>
<feature type="transmembrane region" description="Helical" evidence="9">
    <location>
        <begin position="136"/>
        <end position="153"/>
    </location>
</feature>
<dbReference type="Proteomes" id="UP000265427">
    <property type="component" value="Unassembled WGS sequence"/>
</dbReference>
<proteinExistence type="predicted"/>